<dbReference type="SUPFAM" id="SSF55961">
    <property type="entry name" value="Bet v1-like"/>
    <property type="match status" value="1"/>
</dbReference>
<accession>A0A066Z2G2</accession>
<reference evidence="1 2" key="1">
    <citation type="submission" date="2014-05" db="EMBL/GenBank/DDBJ databases">
        <title>Draft Genome Sequence of Kitasatospora cheerisanensis KCTC 2395.</title>
        <authorList>
            <person name="Nam D.H."/>
        </authorList>
    </citation>
    <scope>NUCLEOTIDE SEQUENCE [LARGE SCALE GENOMIC DNA]</scope>
    <source>
        <strain evidence="1 2">KCTC 2395</strain>
    </source>
</reference>
<dbReference type="InterPro" id="IPR023393">
    <property type="entry name" value="START-like_dom_sf"/>
</dbReference>
<comment type="caution">
    <text evidence="1">The sequence shown here is derived from an EMBL/GenBank/DDBJ whole genome shotgun (WGS) entry which is preliminary data.</text>
</comment>
<protein>
    <recommendedName>
        <fullName evidence="3">Immediate-early protein 2</fullName>
    </recommendedName>
</protein>
<dbReference type="EMBL" id="JNBY01000013">
    <property type="protein sequence ID" value="KDN87968.1"/>
    <property type="molecule type" value="Genomic_DNA"/>
</dbReference>
<evidence type="ECO:0000313" key="1">
    <source>
        <dbReference type="EMBL" id="KDN87968.1"/>
    </source>
</evidence>
<dbReference type="HOGENOM" id="CLU_123373_1_0_11"/>
<dbReference type="AlphaFoldDB" id="A0A066Z2G2"/>
<proteinExistence type="predicted"/>
<evidence type="ECO:0000313" key="2">
    <source>
        <dbReference type="Proteomes" id="UP000027178"/>
    </source>
</evidence>
<dbReference type="OrthoDB" id="4823586at2"/>
<sequence>MTEFRIVEAVALSPEETWRRLTDWPRHGDAVPFTTVTGDTRTVVARTGLGRLGFADVMDVARWEPPQDGGPGRCRLVKRGPVVTGWAEIELRPHRGGTAVRWCEDLRIGVLPALFDRPTAWCGRVVFRRALRRLLRG</sequence>
<gene>
    <name evidence="1" type="ORF">KCH_02950</name>
</gene>
<keyword evidence="2" id="KW-1185">Reference proteome</keyword>
<name>A0A066Z2G2_9ACTN</name>
<dbReference type="eggNOG" id="COG3427">
    <property type="taxonomic scope" value="Bacteria"/>
</dbReference>
<organism evidence="1 2">
    <name type="scientific">Kitasatospora cheerisanensis KCTC 2395</name>
    <dbReference type="NCBI Taxonomy" id="1348663"/>
    <lineage>
        <taxon>Bacteria</taxon>
        <taxon>Bacillati</taxon>
        <taxon>Actinomycetota</taxon>
        <taxon>Actinomycetes</taxon>
        <taxon>Kitasatosporales</taxon>
        <taxon>Streptomycetaceae</taxon>
        <taxon>Kitasatospora</taxon>
    </lineage>
</organism>
<dbReference type="Gene3D" id="3.30.530.20">
    <property type="match status" value="1"/>
</dbReference>
<dbReference type="PATRIC" id="fig|1348663.4.peg.274"/>
<dbReference type="Proteomes" id="UP000027178">
    <property type="component" value="Unassembled WGS sequence"/>
</dbReference>
<evidence type="ECO:0008006" key="3">
    <source>
        <dbReference type="Google" id="ProtNLM"/>
    </source>
</evidence>
<dbReference type="RefSeq" id="WP_035858263.1">
    <property type="nucleotide sequence ID" value="NZ_KK853997.1"/>
</dbReference>